<gene>
    <name evidence="3" type="ORF">H2509_18910</name>
</gene>
<evidence type="ECO:0000313" key="4">
    <source>
        <dbReference type="Proteomes" id="UP000541109"/>
    </source>
</evidence>
<sequence length="272" mass="29909">MTIITTLLVVNSSYGQPADGMPVPPNFWDPRATAENAGVTPEAIQFLATDDFPPFAFRDSTGRLTGFNIDLARAVCEELKIACSLRVKSFDALIPALMREEGDAIIAGLRPTEANLKTLRFSDDYLGLPARFVAGRGARIDATPEGLDGQAISVVGGTLHEAFLKRFFPRSQLVVFETTEEARDAVRTGAVTAHFGDALSLSFWLNGELSADCCAFAGGPWLEPGYFDRGLAVAFRADDELRQQALDYALRRLQQKGTYSELYLRYFPISYY</sequence>
<dbReference type="AlphaFoldDB" id="A0A839AJQ4"/>
<keyword evidence="1" id="KW-0732">Signal</keyword>
<reference evidence="3 4" key="1">
    <citation type="submission" date="2020-07" db="EMBL/GenBank/DDBJ databases">
        <title>Stappia sp., F7233, whole genome shotgun sequencing project.</title>
        <authorList>
            <person name="Jiang S."/>
            <person name="Liu Z.W."/>
            <person name="Du Z.J."/>
        </authorList>
    </citation>
    <scope>NUCLEOTIDE SEQUENCE [LARGE SCALE GENOMIC DNA]</scope>
    <source>
        <strain evidence="3 4">F7233</strain>
    </source>
</reference>
<dbReference type="EMBL" id="JACFXV010000066">
    <property type="protein sequence ID" value="MBA5779204.1"/>
    <property type="molecule type" value="Genomic_DNA"/>
</dbReference>
<protein>
    <submittedName>
        <fullName evidence="3">Transporter substrate-binding domain-containing protein</fullName>
    </submittedName>
</protein>
<evidence type="ECO:0000259" key="2">
    <source>
        <dbReference type="SMART" id="SM00062"/>
    </source>
</evidence>
<comment type="caution">
    <text evidence="3">The sequence shown here is derived from an EMBL/GenBank/DDBJ whole genome shotgun (WGS) entry which is preliminary data.</text>
</comment>
<dbReference type="SUPFAM" id="SSF53850">
    <property type="entry name" value="Periplasmic binding protein-like II"/>
    <property type="match status" value="1"/>
</dbReference>
<organism evidence="3 4">
    <name type="scientific">Stappia albiluteola</name>
    <dbReference type="NCBI Taxonomy" id="2758565"/>
    <lineage>
        <taxon>Bacteria</taxon>
        <taxon>Pseudomonadati</taxon>
        <taxon>Pseudomonadota</taxon>
        <taxon>Alphaproteobacteria</taxon>
        <taxon>Hyphomicrobiales</taxon>
        <taxon>Stappiaceae</taxon>
        <taxon>Stappia</taxon>
    </lineage>
</organism>
<keyword evidence="4" id="KW-1185">Reference proteome</keyword>
<dbReference type="InterPro" id="IPR001638">
    <property type="entry name" value="Solute-binding_3/MltF_N"/>
</dbReference>
<feature type="domain" description="Solute-binding protein family 3/N-terminal" evidence="2">
    <location>
        <begin position="43"/>
        <end position="270"/>
    </location>
</feature>
<dbReference type="Gene3D" id="3.40.190.10">
    <property type="entry name" value="Periplasmic binding protein-like II"/>
    <property type="match status" value="2"/>
</dbReference>
<dbReference type="PANTHER" id="PTHR35936:SF35">
    <property type="entry name" value="L-CYSTINE-BINDING PROTEIN TCYJ"/>
    <property type="match status" value="1"/>
</dbReference>
<evidence type="ECO:0000313" key="3">
    <source>
        <dbReference type="EMBL" id="MBA5779204.1"/>
    </source>
</evidence>
<name>A0A839AJQ4_9HYPH</name>
<dbReference type="PANTHER" id="PTHR35936">
    <property type="entry name" value="MEMBRANE-BOUND LYTIC MUREIN TRANSGLYCOSYLASE F"/>
    <property type="match status" value="1"/>
</dbReference>
<dbReference type="Pfam" id="PF00497">
    <property type="entry name" value="SBP_bac_3"/>
    <property type="match status" value="1"/>
</dbReference>
<evidence type="ECO:0000256" key="1">
    <source>
        <dbReference type="ARBA" id="ARBA00022729"/>
    </source>
</evidence>
<accession>A0A839AJQ4</accession>
<dbReference type="Proteomes" id="UP000541109">
    <property type="component" value="Unassembled WGS sequence"/>
</dbReference>
<dbReference type="SMART" id="SM00062">
    <property type="entry name" value="PBPb"/>
    <property type="match status" value="1"/>
</dbReference>
<proteinExistence type="predicted"/>